<organism evidence="1 2">
    <name type="scientific">Prunus dulcis</name>
    <name type="common">Almond</name>
    <name type="synonym">Amygdalus dulcis</name>
    <dbReference type="NCBI Taxonomy" id="3755"/>
    <lineage>
        <taxon>Eukaryota</taxon>
        <taxon>Viridiplantae</taxon>
        <taxon>Streptophyta</taxon>
        <taxon>Embryophyta</taxon>
        <taxon>Tracheophyta</taxon>
        <taxon>Spermatophyta</taxon>
        <taxon>Magnoliopsida</taxon>
        <taxon>eudicotyledons</taxon>
        <taxon>Gunneridae</taxon>
        <taxon>Pentapetalae</taxon>
        <taxon>rosids</taxon>
        <taxon>fabids</taxon>
        <taxon>Rosales</taxon>
        <taxon>Rosaceae</taxon>
        <taxon>Amygdaloideae</taxon>
        <taxon>Amygdaleae</taxon>
        <taxon>Prunus</taxon>
    </lineage>
</organism>
<protein>
    <submittedName>
        <fullName evidence="1">Uncharacterized protein</fullName>
    </submittedName>
</protein>
<name>A0AAD4ZEJ6_PRUDU</name>
<evidence type="ECO:0000313" key="2">
    <source>
        <dbReference type="Proteomes" id="UP001054821"/>
    </source>
</evidence>
<keyword evidence="2" id="KW-1185">Reference proteome</keyword>
<dbReference type="EMBL" id="JAJFAZ020000002">
    <property type="protein sequence ID" value="KAI5343075.1"/>
    <property type="molecule type" value="Genomic_DNA"/>
</dbReference>
<dbReference type="Proteomes" id="UP001054821">
    <property type="component" value="Chromosome 2"/>
</dbReference>
<gene>
    <name evidence="1" type="ORF">L3X38_010951</name>
</gene>
<dbReference type="AlphaFoldDB" id="A0AAD4ZEJ6"/>
<accession>A0AAD4ZEJ6</accession>
<comment type="caution">
    <text evidence="1">The sequence shown here is derived from an EMBL/GenBank/DDBJ whole genome shotgun (WGS) entry which is preliminary data.</text>
</comment>
<reference evidence="1 2" key="1">
    <citation type="journal article" date="2022" name="G3 (Bethesda)">
        <title>Whole-genome sequence and methylome profiling of the almond [Prunus dulcis (Mill.) D.A. Webb] cultivar 'Nonpareil'.</title>
        <authorList>
            <person name="D'Amico-Willman K.M."/>
            <person name="Ouma W.Z."/>
            <person name="Meulia T."/>
            <person name="Sideli G.M."/>
            <person name="Gradziel T.M."/>
            <person name="Fresnedo-Ramirez J."/>
        </authorList>
    </citation>
    <scope>NUCLEOTIDE SEQUENCE [LARGE SCALE GENOMIC DNA]</scope>
    <source>
        <strain evidence="1">Clone GOH B32 T37-40</strain>
    </source>
</reference>
<proteinExistence type="predicted"/>
<sequence length="172" mass="19707">MWLSFCMACIAKPTSQFKVSFDTSLKSKNRGDLSLFYKLHHSAPLHHSARSLRHPAIIRHLIIMWCIRCLLQTSLMLARPSTPSLAWLAWPSHHFSPWNHLSITLKESQFMACMAKPPFQPKEPASNHVARVSIYVWPNIPSAPKISPCMACAWPRKNYSTLWMPTSILTTR</sequence>
<evidence type="ECO:0000313" key="1">
    <source>
        <dbReference type="EMBL" id="KAI5343075.1"/>
    </source>
</evidence>